<dbReference type="Proteomes" id="UP000295504">
    <property type="component" value="Unassembled WGS sequence"/>
</dbReference>
<feature type="domain" description="HBM" evidence="18">
    <location>
        <begin position="47"/>
        <end position="285"/>
    </location>
</feature>
<evidence type="ECO:0000313" key="20">
    <source>
        <dbReference type="Proteomes" id="UP000295504"/>
    </source>
</evidence>
<dbReference type="PROSITE" id="PS50885">
    <property type="entry name" value="HAMP"/>
    <property type="match status" value="1"/>
</dbReference>
<dbReference type="GO" id="GO:0000155">
    <property type="term" value="F:phosphorelay sensor kinase activity"/>
    <property type="evidence" value="ECO:0007669"/>
    <property type="project" value="InterPro"/>
</dbReference>
<evidence type="ECO:0000259" key="17">
    <source>
        <dbReference type="PROSITE" id="PS50885"/>
    </source>
</evidence>
<dbReference type="InterPro" id="IPR005467">
    <property type="entry name" value="His_kinase_dom"/>
</dbReference>
<reference evidence="19 20" key="1">
    <citation type="submission" date="2019-03" db="EMBL/GenBank/DDBJ databases">
        <title>Genomic Encyclopedia of Type Strains, Phase IV (KMG-IV): sequencing the most valuable type-strain genomes for metagenomic binning, comparative biology and taxonomic classification.</title>
        <authorList>
            <person name="Goeker M."/>
        </authorList>
    </citation>
    <scope>NUCLEOTIDE SEQUENCE [LARGE SCALE GENOMIC DNA]</scope>
    <source>
        <strain evidence="19 20">DSM 100013</strain>
    </source>
</reference>
<dbReference type="PROSITE" id="PS50109">
    <property type="entry name" value="HIS_KIN"/>
    <property type="match status" value="1"/>
</dbReference>
<dbReference type="SMART" id="SM01358">
    <property type="entry name" value="HBM"/>
    <property type="match status" value="1"/>
</dbReference>
<keyword evidence="6 12" id="KW-0597">Phosphoprotein</keyword>
<feature type="domain" description="Response regulatory" evidence="16">
    <location>
        <begin position="1195"/>
        <end position="1312"/>
    </location>
</feature>
<dbReference type="CDD" id="cd06225">
    <property type="entry name" value="HAMP"/>
    <property type="match status" value="1"/>
</dbReference>
<feature type="coiled-coil region" evidence="13">
    <location>
        <begin position="536"/>
        <end position="633"/>
    </location>
</feature>
<dbReference type="PANTHER" id="PTHR45339">
    <property type="entry name" value="HYBRID SIGNAL TRANSDUCTION HISTIDINE KINASE J"/>
    <property type="match status" value="1"/>
</dbReference>
<evidence type="ECO:0000256" key="5">
    <source>
        <dbReference type="ARBA" id="ARBA00018672"/>
    </source>
</evidence>
<keyword evidence="14" id="KW-1133">Transmembrane helix</keyword>
<keyword evidence="9" id="KW-0902">Two-component regulatory system</keyword>
<dbReference type="Pfam" id="PF13185">
    <property type="entry name" value="GAF_2"/>
    <property type="match status" value="1"/>
</dbReference>
<dbReference type="InterPro" id="IPR036097">
    <property type="entry name" value="HisK_dim/P_sf"/>
</dbReference>
<organism evidence="19 20">
    <name type="scientific">Serpentinicella alkaliphila</name>
    <dbReference type="NCBI Taxonomy" id="1734049"/>
    <lineage>
        <taxon>Bacteria</taxon>
        <taxon>Bacillati</taxon>
        <taxon>Bacillota</taxon>
        <taxon>Clostridia</taxon>
        <taxon>Peptostreptococcales</taxon>
        <taxon>Natronincolaceae</taxon>
        <taxon>Serpentinicella</taxon>
    </lineage>
</organism>
<evidence type="ECO:0000256" key="1">
    <source>
        <dbReference type="ARBA" id="ARBA00000085"/>
    </source>
</evidence>
<dbReference type="Gene3D" id="3.30.450.40">
    <property type="match status" value="1"/>
</dbReference>
<dbReference type="Gene3D" id="6.10.340.10">
    <property type="match status" value="1"/>
</dbReference>
<feature type="transmembrane region" description="Helical" evidence="14">
    <location>
        <begin position="299"/>
        <end position="318"/>
    </location>
</feature>
<protein>
    <recommendedName>
        <fullName evidence="11">Circadian input-output histidine kinase CikA</fullName>
        <ecNumber evidence="4">2.7.13.3</ecNumber>
    </recommendedName>
    <alternativeName>
        <fullName evidence="5">Stage 0 sporulation protein A homolog</fullName>
    </alternativeName>
</protein>
<dbReference type="OrthoDB" id="9790669at2"/>
<feature type="domain" description="Response regulatory" evidence="16">
    <location>
        <begin position="927"/>
        <end position="1041"/>
    </location>
</feature>
<keyword evidence="7" id="KW-0808">Transferase</keyword>
<dbReference type="EMBL" id="SLYC01000028">
    <property type="protein sequence ID" value="TCQ00604.1"/>
    <property type="molecule type" value="Genomic_DNA"/>
</dbReference>
<dbReference type="RefSeq" id="WP_132848960.1">
    <property type="nucleotide sequence ID" value="NZ_CP058648.1"/>
</dbReference>
<dbReference type="InterPro" id="IPR003594">
    <property type="entry name" value="HATPase_dom"/>
</dbReference>
<dbReference type="Pfam" id="PF00072">
    <property type="entry name" value="Response_reg"/>
    <property type="match status" value="3"/>
</dbReference>
<comment type="catalytic activity">
    <reaction evidence="1">
        <text>ATP + protein L-histidine = ADP + protein N-phospho-L-histidine.</text>
        <dbReference type="EC" id="2.7.13.3"/>
    </reaction>
</comment>
<keyword evidence="14" id="KW-0472">Membrane</keyword>
<dbReference type="InterPro" id="IPR004358">
    <property type="entry name" value="Sig_transdc_His_kin-like_C"/>
</dbReference>
<dbReference type="SMART" id="SM00065">
    <property type="entry name" value="GAF"/>
    <property type="match status" value="1"/>
</dbReference>
<feature type="domain" description="Histidine kinase" evidence="15">
    <location>
        <begin position="643"/>
        <end position="874"/>
    </location>
</feature>
<evidence type="ECO:0000259" key="16">
    <source>
        <dbReference type="PROSITE" id="PS50110"/>
    </source>
</evidence>
<dbReference type="CDD" id="cd17546">
    <property type="entry name" value="REC_hyHK_CKI1_RcsC-like"/>
    <property type="match status" value="1"/>
</dbReference>
<keyword evidence="13" id="KW-0175">Coiled coil</keyword>
<feature type="domain" description="HAMP" evidence="17">
    <location>
        <begin position="319"/>
        <end position="373"/>
    </location>
</feature>
<dbReference type="PANTHER" id="PTHR45339:SF1">
    <property type="entry name" value="HYBRID SIGNAL TRANSDUCTION HISTIDINE KINASE J"/>
    <property type="match status" value="1"/>
</dbReference>
<dbReference type="InterPro" id="IPR036890">
    <property type="entry name" value="HATPase_C_sf"/>
</dbReference>
<comment type="subcellular location">
    <subcellularLocation>
        <location evidence="2">Membrane</location>
    </subcellularLocation>
</comment>
<gene>
    <name evidence="19" type="ORF">EDD79_10287</name>
</gene>
<evidence type="ECO:0000256" key="11">
    <source>
        <dbReference type="ARBA" id="ARBA00074306"/>
    </source>
</evidence>
<name>A0A4V2T3D9_9FIRM</name>
<dbReference type="SUPFAM" id="SSF52172">
    <property type="entry name" value="CheY-like"/>
    <property type="match status" value="3"/>
</dbReference>
<dbReference type="GO" id="GO:0016020">
    <property type="term" value="C:membrane"/>
    <property type="evidence" value="ECO:0007669"/>
    <property type="project" value="UniProtKB-SubCell"/>
</dbReference>
<evidence type="ECO:0000259" key="18">
    <source>
        <dbReference type="PROSITE" id="PS51753"/>
    </source>
</evidence>
<dbReference type="PRINTS" id="PR00344">
    <property type="entry name" value="BCTRLSENSOR"/>
</dbReference>
<evidence type="ECO:0000256" key="4">
    <source>
        <dbReference type="ARBA" id="ARBA00012438"/>
    </source>
</evidence>
<comment type="function">
    <text evidence="10">May play the central regulatory role in sporulation. It may be an element of the effector pathway responsible for the activation of sporulation genes in response to nutritional stress. Spo0A may act in concert with spo0H (a sigma factor) to control the expression of some genes that are critical to the sporulation process.</text>
</comment>
<dbReference type="InterPro" id="IPR003660">
    <property type="entry name" value="HAMP_dom"/>
</dbReference>
<evidence type="ECO:0000256" key="9">
    <source>
        <dbReference type="ARBA" id="ARBA00023012"/>
    </source>
</evidence>
<dbReference type="InterPro" id="IPR001789">
    <property type="entry name" value="Sig_transdc_resp-reg_receiver"/>
</dbReference>
<dbReference type="SMART" id="SM00387">
    <property type="entry name" value="HATPase_c"/>
    <property type="match status" value="1"/>
</dbReference>
<dbReference type="PROSITE" id="PS51753">
    <property type="entry name" value="HBM"/>
    <property type="match status" value="1"/>
</dbReference>
<evidence type="ECO:0000256" key="8">
    <source>
        <dbReference type="ARBA" id="ARBA00022777"/>
    </source>
</evidence>
<keyword evidence="8 19" id="KW-0418">Kinase</keyword>
<dbReference type="Gene3D" id="3.30.565.10">
    <property type="entry name" value="Histidine kinase-like ATPase, C-terminal domain"/>
    <property type="match status" value="1"/>
</dbReference>
<comment type="caution">
    <text evidence="19">The sequence shown here is derived from an EMBL/GenBank/DDBJ whole genome shotgun (WGS) entry which is preliminary data.</text>
</comment>
<evidence type="ECO:0000256" key="10">
    <source>
        <dbReference type="ARBA" id="ARBA00024867"/>
    </source>
</evidence>
<dbReference type="CDD" id="cd16922">
    <property type="entry name" value="HATPase_EvgS-ArcB-TorS-like"/>
    <property type="match status" value="1"/>
</dbReference>
<dbReference type="Pfam" id="PF02518">
    <property type="entry name" value="HATPase_c"/>
    <property type="match status" value="1"/>
</dbReference>
<evidence type="ECO:0000256" key="14">
    <source>
        <dbReference type="SAM" id="Phobius"/>
    </source>
</evidence>
<keyword evidence="20" id="KW-1185">Reference proteome</keyword>
<dbReference type="SUPFAM" id="SSF55781">
    <property type="entry name" value="GAF domain-like"/>
    <property type="match status" value="1"/>
</dbReference>
<dbReference type="SMART" id="SM00388">
    <property type="entry name" value="HisKA"/>
    <property type="match status" value="1"/>
</dbReference>
<dbReference type="Pfam" id="PF00672">
    <property type="entry name" value="HAMP"/>
    <property type="match status" value="1"/>
</dbReference>
<dbReference type="CDD" id="cd00082">
    <property type="entry name" value="HisKA"/>
    <property type="match status" value="1"/>
</dbReference>
<dbReference type="EC" id="2.7.13.3" evidence="4"/>
<evidence type="ECO:0000256" key="3">
    <source>
        <dbReference type="ARBA" id="ARBA00006402"/>
    </source>
</evidence>
<feature type="transmembrane region" description="Helical" evidence="14">
    <location>
        <begin position="15"/>
        <end position="35"/>
    </location>
</feature>
<dbReference type="InterPro" id="IPR029016">
    <property type="entry name" value="GAF-like_dom_sf"/>
</dbReference>
<dbReference type="SUPFAM" id="SSF55874">
    <property type="entry name" value="ATPase domain of HSP90 chaperone/DNA topoisomerase II/histidine kinase"/>
    <property type="match status" value="1"/>
</dbReference>
<evidence type="ECO:0000259" key="15">
    <source>
        <dbReference type="PROSITE" id="PS50109"/>
    </source>
</evidence>
<dbReference type="SUPFAM" id="SSF47384">
    <property type="entry name" value="Homodimeric domain of signal transducing histidine kinase"/>
    <property type="match status" value="1"/>
</dbReference>
<feature type="modified residue" description="4-aspartylphosphate" evidence="12">
    <location>
        <position position="976"/>
    </location>
</feature>
<dbReference type="FunFam" id="3.30.565.10:FF:000010">
    <property type="entry name" value="Sensor histidine kinase RcsC"/>
    <property type="match status" value="1"/>
</dbReference>
<dbReference type="Gene3D" id="3.40.50.2300">
    <property type="match status" value="3"/>
</dbReference>
<dbReference type="SMART" id="SM00448">
    <property type="entry name" value="REC"/>
    <property type="match status" value="3"/>
</dbReference>
<evidence type="ECO:0000256" key="12">
    <source>
        <dbReference type="PROSITE-ProRule" id="PRU00169"/>
    </source>
</evidence>
<feature type="modified residue" description="4-aspartylphosphate" evidence="12">
    <location>
        <position position="1245"/>
    </location>
</feature>
<dbReference type="Pfam" id="PF00512">
    <property type="entry name" value="HisKA"/>
    <property type="match status" value="1"/>
</dbReference>
<feature type="domain" description="Response regulatory" evidence="16">
    <location>
        <begin position="1050"/>
        <end position="1165"/>
    </location>
</feature>
<dbReference type="Gene3D" id="1.10.287.130">
    <property type="match status" value="1"/>
</dbReference>
<accession>A0A4V2T3D9</accession>
<dbReference type="InterPro" id="IPR003661">
    <property type="entry name" value="HisK_dim/P_dom"/>
</dbReference>
<dbReference type="CDD" id="cd00156">
    <property type="entry name" value="REC"/>
    <property type="match status" value="1"/>
</dbReference>
<proteinExistence type="inferred from homology"/>
<dbReference type="PROSITE" id="PS50110">
    <property type="entry name" value="RESPONSE_REGULATORY"/>
    <property type="match status" value="3"/>
</dbReference>
<evidence type="ECO:0000256" key="6">
    <source>
        <dbReference type="ARBA" id="ARBA00022553"/>
    </source>
</evidence>
<comment type="similarity">
    <text evidence="3">In the N-terminal section; belongs to the phytochrome family.</text>
</comment>
<dbReference type="SMART" id="SM00304">
    <property type="entry name" value="HAMP"/>
    <property type="match status" value="1"/>
</dbReference>
<evidence type="ECO:0000256" key="2">
    <source>
        <dbReference type="ARBA" id="ARBA00004370"/>
    </source>
</evidence>
<dbReference type="InterPro" id="IPR032255">
    <property type="entry name" value="HBM"/>
</dbReference>
<evidence type="ECO:0000313" key="19">
    <source>
        <dbReference type="EMBL" id="TCQ00604.1"/>
    </source>
</evidence>
<keyword evidence="14" id="KW-0812">Transmembrane</keyword>
<dbReference type="InterPro" id="IPR011006">
    <property type="entry name" value="CheY-like_superfamily"/>
</dbReference>
<evidence type="ECO:0000256" key="13">
    <source>
        <dbReference type="SAM" id="Coils"/>
    </source>
</evidence>
<dbReference type="InterPro" id="IPR003018">
    <property type="entry name" value="GAF"/>
</dbReference>
<evidence type="ECO:0000256" key="7">
    <source>
        <dbReference type="ARBA" id="ARBA00022679"/>
    </source>
</evidence>
<dbReference type="SUPFAM" id="SSF158472">
    <property type="entry name" value="HAMP domain-like"/>
    <property type="match status" value="1"/>
</dbReference>
<feature type="modified residue" description="4-aspartylphosphate" evidence="12">
    <location>
        <position position="1099"/>
    </location>
</feature>
<sequence>MILFNKLKLGTKVSIGFGLVLTLLLVSVITSIVGVRKISNEFSQFRQISNEEMLFGRLQENLLESRIAYENYVQLRDAYYKDVFEERLSKMEDFIYELKIGITDVERQMKMEYILEHSREYKNDFNRIVEYEQKRDHLYNELVFMGPQLTKILSEIMDTANNNNDEFIVYTSGVALKHLGLARLHVSRFLETDDSKMIDVVTNEFQEMEKSINLIEGTNRAYKYKDSIDKLKENKEAYYNSLMEISSVVGNRNSVIAHLDEIGPDISAIAEEMKLSIIEEQARYGPEIKKENQNIITRMSIILLLALLLSILISIRIVRMVISPVKTVTNTFKEISEGEADLEVRMEVNSSDELGEMARSFNKFMEKLQFIILESQGQNWLKTGQTELNEIMRDEQDLLSLSNNVINYIARYLDIQTGSIYIRMDDGTFKFHGGYAYTKGDNYLDNIEIGQGVIGQAAKENKSIILSNIKEHYLKIDSSVINAVPINAIILPCAYNNEVRCVIELGALNKFTEKQLKFLNEVSESIANSVDRIISRKKLQELLNKTLTQSEELQVQQEELRQSNEELEEQTNALKESEVRLQTQQEELRVTNEELIEHARTLEQQKNLINAKNENLIKARKEIEEKAKALETTSKYKSEFLANMSHELRTPLNSILVLSQLLSEKKDKAPLTEKQLEFASTIHAAGSELLRLINDVLDLSKVEAGKIDINFEMMNIQEFAKGMERTFGQIAEKKGLNFSVVVEEELPECIYTDSHRLQQIVNNFISNALKFTEKGEVVLRISYANDEITLGNDLKSKSFINIAVTDTGIGIPLDKQSVIFEPFKQSDGTTSRKYGGTGLGLSIAKELARLLGVSINLKSDDKGSTFSLLLPIVIDEDVAIKEVATSKEIEADCRSLSLHGINDVIIDSSYKLNDENKEDNINVKESLILIIEDDAKFSNVLVELAKSKGNRCIVASNGRMGIEMAKKKKPDAIILDLGLPDIDGLQVIEELRAMSEASSIPIHIVSGKEDMYFDSSTDGIIGYMLKPVSTEQIQQVFDQVERSFAKDFNRLLLVGIDEIEQKNIIDTIGKHDIKISSTQYGSEAIKLLKDEKYDCIISDLKLEDMSGFELLKGIVDEDIGRTPVIVYTDKSLSNDEAMELQKYTESIIIKGLRSIERLTGEVSLFLHRVASKELQNTNKMIRSSFEKEESLRGRRVLIVDDDMRNVFSLSSALEEKGIIVEVSRNGKEGLEKLKNNTDIDLILMDIMMPEMDGYTAIKAIRKTKNISKIPIIALTAKSMKEDRNKCIEAGANDYLTKPIEINRLLSLVRVWLY</sequence>